<proteinExistence type="predicted"/>
<evidence type="ECO:0000313" key="1">
    <source>
        <dbReference type="EMBL" id="JAD48869.1"/>
    </source>
</evidence>
<dbReference type="AlphaFoldDB" id="A0A0A9AAZ5"/>
<protein>
    <submittedName>
        <fullName evidence="1">Uncharacterized protein</fullName>
    </submittedName>
</protein>
<organism evidence="1">
    <name type="scientific">Arundo donax</name>
    <name type="common">Giant reed</name>
    <name type="synonym">Donax arundinaceus</name>
    <dbReference type="NCBI Taxonomy" id="35708"/>
    <lineage>
        <taxon>Eukaryota</taxon>
        <taxon>Viridiplantae</taxon>
        <taxon>Streptophyta</taxon>
        <taxon>Embryophyta</taxon>
        <taxon>Tracheophyta</taxon>
        <taxon>Spermatophyta</taxon>
        <taxon>Magnoliopsida</taxon>
        <taxon>Liliopsida</taxon>
        <taxon>Poales</taxon>
        <taxon>Poaceae</taxon>
        <taxon>PACMAD clade</taxon>
        <taxon>Arundinoideae</taxon>
        <taxon>Arundineae</taxon>
        <taxon>Arundo</taxon>
    </lineage>
</organism>
<dbReference type="EMBL" id="GBRH01249026">
    <property type="protein sequence ID" value="JAD48869.1"/>
    <property type="molecule type" value="Transcribed_RNA"/>
</dbReference>
<reference evidence="1" key="1">
    <citation type="submission" date="2014-09" db="EMBL/GenBank/DDBJ databases">
        <authorList>
            <person name="Magalhaes I.L.F."/>
            <person name="Oliveira U."/>
            <person name="Santos F.R."/>
            <person name="Vidigal T.H.D.A."/>
            <person name="Brescovit A.D."/>
            <person name="Santos A.J."/>
        </authorList>
    </citation>
    <scope>NUCLEOTIDE SEQUENCE</scope>
    <source>
        <tissue evidence="1">Shoot tissue taken approximately 20 cm above the soil surface</tissue>
    </source>
</reference>
<sequence>MLILFNNPCHIGILGGKIKISWNAIIVETIEASIKLTNTTLMSEKSSRHSG</sequence>
<accession>A0A0A9AAZ5</accession>
<reference evidence="1" key="2">
    <citation type="journal article" date="2015" name="Data Brief">
        <title>Shoot transcriptome of the giant reed, Arundo donax.</title>
        <authorList>
            <person name="Barrero R.A."/>
            <person name="Guerrero F.D."/>
            <person name="Moolhuijzen P."/>
            <person name="Goolsby J.A."/>
            <person name="Tidwell J."/>
            <person name="Bellgard S.E."/>
            <person name="Bellgard M.I."/>
        </authorList>
    </citation>
    <scope>NUCLEOTIDE SEQUENCE</scope>
    <source>
        <tissue evidence="1">Shoot tissue taken approximately 20 cm above the soil surface</tissue>
    </source>
</reference>
<name>A0A0A9AAZ5_ARUDO</name>